<dbReference type="GO" id="GO:0005524">
    <property type="term" value="F:ATP binding"/>
    <property type="evidence" value="ECO:0007669"/>
    <property type="project" value="UniProtKB-UniRule"/>
</dbReference>
<keyword evidence="11" id="KW-0028">Amino-acid biosynthesis</keyword>
<comment type="catalytic activity">
    <reaction evidence="9 11">
        <text>hydrogencarbonate + L-glutamine + 2 ATP + H2O = carbamoyl phosphate + L-glutamate + 2 ADP + phosphate + 2 H(+)</text>
        <dbReference type="Rhea" id="RHEA:18633"/>
        <dbReference type="ChEBI" id="CHEBI:15377"/>
        <dbReference type="ChEBI" id="CHEBI:15378"/>
        <dbReference type="ChEBI" id="CHEBI:17544"/>
        <dbReference type="ChEBI" id="CHEBI:29985"/>
        <dbReference type="ChEBI" id="CHEBI:30616"/>
        <dbReference type="ChEBI" id="CHEBI:43474"/>
        <dbReference type="ChEBI" id="CHEBI:58228"/>
        <dbReference type="ChEBI" id="CHEBI:58359"/>
        <dbReference type="ChEBI" id="CHEBI:456216"/>
        <dbReference type="EC" id="6.3.5.5"/>
    </reaction>
</comment>
<dbReference type="AlphaFoldDB" id="A0A0Q9YDL5"/>
<dbReference type="EMBL" id="LKHV01000006">
    <property type="protein sequence ID" value="KRG18597.1"/>
    <property type="molecule type" value="Genomic_DNA"/>
</dbReference>
<dbReference type="CDD" id="cd01744">
    <property type="entry name" value="GATase1_CPSase"/>
    <property type="match status" value="1"/>
</dbReference>
<dbReference type="InterPro" id="IPR006274">
    <property type="entry name" value="CarbamoylP_synth_ssu"/>
</dbReference>
<dbReference type="GO" id="GO:0004088">
    <property type="term" value="F:carbamoyl-phosphate synthase (glutamine-hydrolyzing) activity"/>
    <property type="evidence" value="ECO:0007669"/>
    <property type="project" value="UniProtKB-UniRule"/>
</dbReference>
<dbReference type="FunFam" id="3.50.30.20:FF:000001">
    <property type="entry name" value="Carbamoyl-phosphate synthase small chain"/>
    <property type="match status" value="1"/>
</dbReference>
<keyword evidence="15" id="KW-1185">Reference proteome</keyword>
<evidence type="ECO:0000256" key="9">
    <source>
        <dbReference type="ARBA" id="ARBA00048816"/>
    </source>
</evidence>
<keyword evidence="4 11" id="KW-0436">Ligase</keyword>
<organism evidence="13">
    <name type="scientific">Candidatus Berkiella cookevillensis</name>
    <dbReference type="NCBI Taxonomy" id="437022"/>
    <lineage>
        <taxon>Bacteria</taxon>
        <taxon>Pseudomonadati</taxon>
        <taxon>Pseudomonadota</taxon>
        <taxon>Gammaproteobacteria</taxon>
        <taxon>Candidatus Berkiellales</taxon>
        <taxon>Candidatus Berkiellaceae</taxon>
        <taxon>Candidatus Berkiella</taxon>
    </lineage>
</organism>
<comment type="similarity">
    <text evidence="3 11">Belongs to the CarA family.</text>
</comment>
<feature type="active site" evidence="11">
    <location>
        <position position="359"/>
    </location>
</feature>
<evidence type="ECO:0000313" key="14">
    <source>
        <dbReference type="EMBL" id="MCS5707825.1"/>
    </source>
</evidence>
<keyword evidence="8 11" id="KW-0665">Pyrimidine biosynthesis</keyword>
<dbReference type="InterPro" id="IPR029062">
    <property type="entry name" value="Class_I_gatase-like"/>
</dbReference>
<dbReference type="GO" id="GO:0006526">
    <property type="term" value="P:L-arginine biosynthetic process"/>
    <property type="evidence" value="ECO:0007669"/>
    <property type="project" value="UniProtKB-UniRule"/>
</dbReference>
<dbReference type="InterPro" id="IPR036480">
    <property type="entry name" value="CarbP_synth_ssu_N_sf"/>
</dbReference>
<dbReference type="SUPFAM" id="SSF52021">
    <property type="entry name" value="Carbamoyl phosphate synthetase, small subunit N-terminal domain"/>
    <property type="match status" value="1"/>
</dbReference>
<keyword evidence="11" id="KW-0055">Arginine biosynthesis</keyword>
<accession>A0A0Q9YDL5</accession>
<dbReference type="Pfam" id="PF00988">
    <property type="entry name" value="CPSase_sm_chain"/>
    <property type="match status" value="1"/>
</dbReference>
<comment type="pathway">
    <text evidence="2 11">Amino-acid biosynthesis; L-arginine biosynthesis; carbamoyl phosphate from bicarbonate: step 1/1.</text>
</comment>
<feature type="binding site" evidence="11">
    <location>
        <position position="276"/>
    </location>
    <ligand>
        <name>L-glutamine</name>
        <dbReference type="ChEBI" id="CHEBI:58359"/>
    </ligand>
</feature>
<dbReference type="Gene3D" id="3.50.30.20">
    <property type="entry name" value="Carbamoyl-phosphate synthase small subunit, N-terminal domain"/>
    <property type="match status" value="1"/>
</dbReference>
<dbReference type="STRING" id="437022.CC99x_01484"/>
<dbReference type="InterPro" id="IPR002474">
    <property type="entry name" value="CarbamoylP_synth_ssu_N"/>
</dbReference>
<dbReference type="PROSITE" id="PS51273">
    <property type="entry name" value="GATASE_TYPE_1"/>
    <property type="match status" value="1"/>
</dbReference>
<dbReference type="HAMAP" id="MF_01209">
    <property type="entry name" value="CPSase_S_chain"/>
    <property type="match status" value="1"/>
</dbReference>
<name>A0A0Q9YDL5_9GAMM</name>
<dbReference type="EMBL" id="LKHV02000001">
    <property type="protein sequence ID" value="MCS5707825.1"/>
    <property type="molecule type" value="Genomic_DNA"/>
</dbReference>
<feature type="binding site" evidence="11">
    <location>
        <position position="319"/>
    </location>
    <ligand>
        <name>L-glutamine</name>
        <dbReference type="ChEBI" id="CHEBI:58359"/>
    </ligand>
</feature>
<dbReference type="InterPro" id="IPR017926">
    <property type="entry name" value="GATASE"/>
</dbReference>
<evidence type="ECO:0000256" key="5">
    <source>
        <dbReference type="ARBA" id="ARBA00022741"/>
    </source>
</evidence>
<evidence type="ECO:0000256" key="3">
    <source>
        <dbReference type="ARBA" id="ARBA00007800"/>
    </source>
</evidence>
<dbReference type="PATRIC" id="fig|1590042.3.peg.1508"/>
<dbReference type="GO" id="GO:0006207">
    <property type="term" value="P:'de novo' pyrimidine nucleobase biosynthetic process"/>
    <property type="evidence" value="ECO:0007669"/>
    <property type="project" value="InterPro"/>
</dbReference>
<sequence length="397" mass="43696">MTNHPAVLALEDGTIFKGIAFGHITEAICLSVGEVVFNTSISGYQEIITDPSYTDQIITLTYPQIGNVGISTEDRESNRIYAKGLIVRQLPKQTSNWRSQLTLTQFLAEQKIIGLANIDTRALTRVLREKGALNGCIVAAPVIDESLIQSAVAKAKSFEGLNGKNLAKTVSVTEPYVWKEGGFWDSPKPQKNATEKHFKVLVLDYGIKKTILRVLDELGCHLQVMPYDTTAEEILQYNPDGVFLSNGPGDPKACTTAIRTIQALVNEKIPLFGICLGFQLLGLALGAKTIKMKFGHHGGNHPVQCESTKQVYITSQNHGFAVDEATLPINLLTTHRSLFDRTLQGFRHKDLPIFGFQGHPEAGPGPNDARVLFQTFIDSMLSYQKNKDALKLTMVTE</sequence>
<evidence type="ECO:0000313" key="13">
    <source>
        <dbReference type="EMBL" id="KRG18597.1"/>
    </source>
</evidence>
<feature type="binding site" evidence="11">
    <location>
        <position position="249"/>
    </location>
    <ligand>
        <name>L-glutamine</name>
        <dbReference type="ChEBI" id="CHEBI:58359"/>
    </ligand>
</feature>
<dbReference type="PANTHER" id="PTHR43418:SF7">
    <property type="entry name" value="CARBAMOYL-PHOSPHATE SYNTHASE SMALL CHAIN"/>
    <property type="match status" value="1"/>
</dbReference>
<reference evidence="13" key="1">
    <citation type="submission" date="2015-09" db="EMBL/GenBank/DDBJ databases">
        <title>Draft Genome Sequences of Two Novel Amoeba-resistant Intranuclear Bacteria, Candidatus Berkiella cookevillensis and Candidatus Berkiella aquae.</title>
        <authorList>
            <person name="Mehari Y.T."/>
            <person name="Arivett B.A."/>
            <person name="Farone A.L."/>
            <person name="Gunderson J.H."/>
            <person name="Farone M.B."/>
        </authorList>
    </citation>
    <scope>NUCLEOTIDE SEQUENCE [LARGE SCALE GENOMIC DNA]</scope>
    <source>
        <strain evidence="13">CC99</strain>
    </source>
</reference>
<evidence type="ECO:0000256" key="4">
    <source>
        <dbReference type="ARBA" id="ARBA00022598"/>
    </source>
</evidence>
<dbReference type="Gene3D" id="3.40.50.880">
    <property type="match status" value="1"/>
</dbReference>
<feature type="active site" evidence="11">
    <location>
        <position position="361"/>
    </location>
</feature>
<dbReference type="InterPro" id="IPR035686">
    <property type="entry name" value="CPSase_GATase1"/>
</dbReference>
<evidence type="ECO:0000256" key="8">
    <source>
        <dbReference type="ARBA" id="ARBA00022975"/>
    </source>
</evidence>
<dbReference type="UniPathway" id="UPA00070">
    <property type="reaction ID" value="UER00115"/>
</dbReference>
<comment type="catalytic activity">
    <reaction evidence="10 11">
        <text>L-glutamine + H2O = L-glutamate + NH4(+)</text>
        <dbReference type="Rhea" id="RHEA:15889"/>
        <dbReference type="ChEBI" id="CHEBI:15377"/>
        <dbReference type="ChEBI" id="CHEBI:28938"/>
        <dbReference type="ChEBI" id="CHEBI:29985"/>
        <dbReference type="ChEBI" id="CHEBI:58359"/>
    </reaction>
</comment>
<keyword evidence="6 11" id="KW-0067">ATP-binding</keyword>
<dbReference type="UniPathway" id="UPA00068">
    <property type="reaction ID" value="UER00171"/>
</dbReference>
<feature type="binding site" evidence="11">
    <location>
        <position position="320"/>
    </location>
    <ligand>
        <name>L-glutamine</name>
        <dbReference type="ChEBI" id="CHEBI:58359"/>
    </ligand>
</feature>
<evidence type="ECO:0000256" key="7">
    <source>
        <dbReference type="ARBA" id="ARBA00022962"/>
    </source>
</evidence>
<dbReference type="SMART" id="SM01097">
    <property type="entry name" value="CPSase_sm_chain"/>
    <property type="match status" value="1"/>
</dbReference>
<reference evidence="14" key="3">
    <citation type="submission" date="2021-06" db="EMBL/GenBank/DDBJ databases">
        <title>Genomic Description and Analysis of Intracellular Bacteria, Candidatus Berkiella cookevillensis and Candidatus Berkiella aquae.</title>
        <authorList>
            <person name="Kidane D.T."/>
            <person name="Mehari Y.T."/>
            <person name="Rice F.C."/>
            <person name="Arivett B.A."/>
            <person name="Farone A.L."/>
            <person name="Berk S.G."/>
            <person name="Farone M.B."/>
        </authorList>
    </citation>
    <scope>NUCLEOTIDE SEQUENCE</scope>
    <source>
        <strain evidence="14">CC99</strain>
    </source>
</reference>
<evidence type="ECO:0000259" key="12">
    <source>
        <dbReference type="SMART" id="SM01097"/>
    </source>
</evidence>
<dbReference type="InterPro" id="IPR050472">
    <property type="entry name" value="Anth_synth/Amidotransfase"/>
</dbReference>
<dbReference type="Proteomes" id="UP000051494">
    <property type="component" value="Unassembled WGS sequence"/>
</dbReference>
<dbReference type="OrthoDB" id="9804328at2"/>
<evidence type="ECO:0000256" key="10">
    <source>
        <dbReference type="ARBA" id="ARBA00049285"/>
    </source>
</evidence>
<proteinExistence type="inferred from homology"/>
<keyword evidence="7 11" id="KW-0315">Glutamine amidotransferase</keyword>
<evidence type="ECO:0000256" key="1">
    <source>
        <dbReference type="ARBA" id="ARBA00004812"/>
    </source>
</evidence>
<comment type="function">
    <text evidence="11">Small subunit of the glutamine-dependent carbamoyl phosphate synthetase (CPSase). CPSase catalyzes the formation of carbamoyl phosphate from the ammonia moiety of glutamine, carbonate, and phosphate donated by ATP, constituting the first step of 2 biosynthetic pathways, one leading to arginine and/or urea and the other to pyrimidine nucleotides. The small subunit (glutamine amidotransferase) binds and cleaves glutamine to supply the large subunit with the substrate ammonia.</text>
</comment>
<feature type="binding site" evidence="11">
    <location>
        <position position="317"/>
    </location>
    <ligand>
        <name>L-glutamine</name>
        <dbReference type="ChEBI" id="CHEBI:58359"/>
    </ligand>
</feature>
<feature type="binding site" evidence="11">
    <location>
        <position position="52"/>
    </location>
    <ligand>
        <name>L-glutamine</name>
        <dbReference type="ChEBI" id="CHEBI:58359"/>
    </ligand>
</feature>
<comment type="subunit">
    <text evidence="11">Composed of two chains; the small (or glutamine) chain promotes the hydrolysis of glutamine to ammonia, which is used by the large (or ammonia) chain to synthesize carbamoyl phosphate. Tetramer of heterodimers (alpha,beta)4.</text>
</comment>
<dbReference type="RefSeq" id="WP_057624576.1">
    <property type="nucleotide sequence ID" value="NZ_LKHV02000001.1"/>
</dbReference>
<dbReference type="PRINTS" id="PR00097">
    <property type="entry name" value="ANTSNTHASEII"/>
</dbReference>
<dbReference type="EC" id="6.3.5.5" evidence="11"/>
<dbReference type="GO" id="GO:0006541">
    <property type="term" value="P:glutamine metabolic process"/>
    <property type="evidence" value="ECO:0007669"/>
    <property type="project" value="InterPro"/>
</dbReference>
<protein>
    <recommendedName>
        <fullName evidence="11">Carbamoyl phosphate synthase small chain</fullName>
        <ecNumber evidence="11">6.3.5.5</ecNumber>
    </recommendedName>
    <alternativeName>
        <fullName evidence="11">Carbamoyl phosphate synthetase glutamine chain</fullName>
    </alternativeName>
</protein>
<feature type="binding site" evidence="11">
    <location>
        <position position="279"/>
    </location>
    <ligand>
        <name>L-glutamine</name>
        <dbReference type="ChEBI" id="CHEBI:58359"/>
    </ligand>
</feature>
<feature type="region of interest" description="CPSase" evidence="11">
    <location>
        <begin position="1"/>
        <end position="198"/>
    </location>
</feature>
<evidence type="ECO:0000256" key="2">
    <source>
        <dbReference type="ARBA" id="ARBA00005077"/>
    </source>
</evidence>
<dbReference type="PANTHER" id="PTHR43418">
    <property type="entry name" value="MULTIFUNCTIONAL TRYPTOPHAN BIOSYNTHESIS PROTEIN-RELATED"/>
    <property type="match status" value="1"/>
</dbReference>
<gene>
    <name evidence="11 13" type="primary">carA</name>
    <name evidence="14" type="ORF">CC99x_002790</name>
    <name evidence="13" type="ORF">CC99x_01484</name>
</gene>
<evidence type="ECO:0000313" key="15">
    <source>
        <dbReference type="Proteomes" id="UP000051494"/>
    </source>
</evidence>
<dbReference type="NCBIfam" id="NF009475">
    <property type="entry name" value="PRK12838.1"/>
    <property type="match status" value="1"/>
</dbReference>
<comment type="pathway">
    <text evidence="1 11">Pyrimidine metabolism; UMP biosynthesis via de novo pathway; (S)-dihydroorotate from bicarbonate: step 1/3.</text>
</comment>
<feature type="active site" description="Nucleophile" evidence="11">
    <location>
        <position position="275"/>
    </location>
</feature>
<reference evidence="14" key="2">
    <citation type="journal article" date="2016" name="Genome Announc.">
        <title>Draft Genome Sequences of Two Novel Amoeba-Resistant Intranuclear Bacteria, 'Candidatus Berkiella cookevillensis' and 'Candidatus Berkiella aquae'.</title>
        <authorList>
            <person name="Mehari Y.T."/>
            <person name="Arivett B.A."/>
            <person name="Farone A.L."/>
            <person name="Gunderson J.H."/>
            <person name="Farone M.B."/>
        </authorList>
    </citation>
    <scope>NUCLEOTIDE SEQUENCE</scope>
    <source>
        <strain evidence="14">CC99</strain>
    </source>
</reference>
<dbReference type="GO" id="GO:0044205">
    <property type="term" value="P:'de novo' UMP biosynthetic process"/>
    <property type="evidence" value="ECO:0007669"/>
    <property type="project" value="UniProtKB-UniRule"/>
</dbReference>
<keyword evidence="5 11" id="KW-0547">Nucleotide-binding</keyword>
<feature type="binding site" evidence="11">
    <location>
        <position position="247"/>
    </location>
    <ligand>
        <name>L-glutamine</name>
        <dbReference type="ChEBI" id="CHEBI:58359"/>
    </ligand>
</feature>
<evidence type="ECO:0000256" key="6">
    <source>
        <dbReference type="ARBA" id="ARBA00022840"/>
    </source>
</evidence>
<evidence type="ECO:0000256" key="11">
    <source>
        <dbReference type="HAMAP-Rule" id="MF_01209"/>
    </source>
</evidence>
<dbReference type="NCBIfam" id="TIGR01368">
    <property type="entry name" value="CPSaseIIsmall"/>
    <property type="match status" value="1"/>
</dbReference>
<dbReference type="SUPFAM" id="SSF52317">
    <property type="entry name" value="Class I glutamine amidotransferase-like"/>
    <property type="match status" value="1"/>
</dbReference>
<dbReference type="PRINTS" id="PR00099">
    <property type="entry name" value="CPSGATASE"/>
</dbReference>
<feature type="domain" description="Carbamoyl-phosphate synthase small subunit N-terminal" evidence="12">
    <location>
        <begin position="4"/>
        <end position="138"/>
    </location>
</feature>
<dbReference type="Pfam" id="PF00117">
    <property type="entry name" value="GATase"/>
    <property type="match status" value="1"/>
</dbReference>
<dbReference type="PRINTS" id="PR00096">
    <property type="entry name" value="GATASE"/>
</dbReference>
<comment type="caution">
    <text evidence="13">The sequence shown here is derived from an EMBL/GenBank/DDBJ whole genome shotgun (WGS) entry which is preliminary data.</text>
</comment>